<evidence type="ECO:0000313" key="3">
    <source>
        <dbReference type="Proteomes" id="UP000189627"/>
    </source>
</evidence>
<dbReference type="KEGG" id="cuh:BJN34_22660"/>
<dbReference type="EMBL" id="CP017758">
    <property type="protein sequence ID" value="AQV96669.1"/>
    <property type="molecule type" value="Genomic_DNA"/>
</dbReference>
<dbReference type="GO" id="GO:0006950">
    <property type="term" value="P:response to stress"/>
    <property type="evidence" value="ECO:0007669"/>
    <property type="project" value="TreeGrafter"/>
</dbReference>
<sequence length="171" mass="19248">MRANSDTLIKQWATERSDLDLSLFGLSLRVRRIGMLLDELLARECEELGVKPNEMLLLFALRRIGPPYCLRPTDIQTLTMVTSGTVTYRIDQLVKQGLADRIPDPSDRRGYLIKLTEHGSKVVDAAVEASVASSNLLLAPLTEVPHAMDALAEMLRLYESRLDELAKERDR</sequence>
<dbReference type="Gene3D" id="1.10.10.10">
    <property type="entry name" value="Winged helix-like DNA-binding domain superfamily/Winged helix DNA-binding domain"/>
    <property type="match status" value="1"/>
</dbReference>
<dbReference type="AlphaFoldDB" id="A0A1U9UVT1"/>
<name>A0A1U9UVT1_CUPNE</name>
<feature type="domain" description="HTH marR-type" evidence="1">
    <location>
        <begin position="16"/>
        <end position="160"/>
    </location>
</feature>
<dbReference type="PANTHER" id="PTHR33164">
    <property type="entry name" value="TRANSCRIPTIONAL REGULATOR, MARR FAMILY"/>
    <property type="match status" value="1"/>
</dbReference>
<dbReference type="SMART" id="SM00347">
    <property type="entry name" value="HTH_MARR"/>
    <property type="match status" value="1"/>
</dbReference>
<gene>
    <name evidence="2" type="ORF">BJN34_22660</name>
</gene>
<dbReference type="PANTHER" id="PTHR33164:SF104">
    <property type="entry name" value="TRANSCRIPTIONAL REGULATORY PROTEIN"/>
    <property type="match status" value="1"/>
</dbReference>
<dbReference type="InterPro" id="IPR000835">
    <property type="entry name" value="HTH_MarR-typ"/>
</dbReference>
<evidence type="ECO:0000259" key="1">
    <source>
        <dbReference type="PROSITE" id="PS50995"/>
    </source>
</evidence>
<dbReference type="InterPro" id="IPR036390">
    <property type="entry name" value="WH_DNA-bd_sf"/>
</dbReference>
<evidence type="ECO:0000313" key="2">
    <source>
        <dbReference type="EMBL" id="AQV96669.1"/>
    </source>
</evidence>
<dbReference type="Pfam" id="PF12802">
    <property type="entry name" value="MarR_2"/>
    <property type="match status" value="1"/>
</dbReference>
<dbReference type="GO" id="GO:0003700">
    <property type="term" value="F:DNA-binding transcription factor activity"/>
    <property type="evidence" value="ECO:0007669"/>
    <property type="project" value="InterPro"/>
</dbReference>
<protein>
    <recommendedName>
        <fullName evidence="1">HTH marR-type domain-containing protein</fullName>
    </recommendedName>
</protein>
<dbReference type="Proteomes" id="UP000189627">
    <property type="component" value="Chromosome 2"/>
</dbReference>
<organism evidence="2 3">
    <name type="scientific">Cupriavidus necator</name>
    <name type="common">Alcaligenes eutrophus</name>
    <name type="synonym">Ralstonia eutropha</name>
    <dbReference type="NCBI Taxonomy" id="106590"/>
    <lineage>
        <taxon>Bacteria</taxon>
        <taxon>Pseudomonadati</taxon>
        <taxon>Pseudomonadota</taxon>
        <taxon>Betaproteobacteria</taxon>
        <taxon>Burkholderiales</taxon>
        <taxon>Burkholderiaceae</taxon>
        <taxon>Cupriavidus</taxon>
    </lineage>
</organism>
<dbReference type="SUPFAM" id="SSF46785">
    <property type="entry name" value="Winged helix' DNA-binding domain"/>
    <property type="match status" value="1"/>
</dbReference>
<proteinExistence type="predicted"/>
<dbReference type="InterPro" id="IPR039422">
    <property type="entry name" value="MarR/SlyA-like"/>
</dbReference>
<accession>A0A1U9UVT1</accession>
<reference evidence="3" key="1">
    <citation type="submission" date="2017-02" db="EMBL/GenBank/DDBJ databases">
        <title>Complete genome sequence of Cupriavidus necator strain NH9, a 3-chlorobenzoate degrader.</title>
        <authorList>
            <person name="Moriuchi R."/>
            <person name="Dohra H."/>
            <person name="Ogawa N."/>
        </authorList>
    </citation>
    <scope>NUCLEOTIDE SEQUENCE [LARGE SCALE GENOMIC DNA]</scope>
    <source>
        <strain evidence="3">NH9</strain>
    </source>
</reference>
<dbReference type="PROSITE" id="PS50995">
    <property type="entry name" value="HTH_MARR_2"/>
    <property type="match status" value="1"/>
</dbReference>
<dbReference type="InterPro" id="IPR036388">
    <property type="entry name" value="WH-like_DNA-bd_sf"/>
</dbReference>